<dbReference type="PANTHER" id="PTHR45024">
    <property type="entry name" value="DEHYDROGENASES, SHORT CHAIN"/>
    <property type="match status" value="1"/>
</dbReference>
<dbReference type="PANTHER" id="PTHR45024:SF2">
    <property type="entry name" value="SCP2 DOMAIN-CONTAINING PROTEIN"/>
    <property type="match status" value="1"/>
</dbReference>
<dbReference type="SUPFAM" id="SSF51735">
    <property type="entry name" value="NAD(P)-binding Rossmann-fold domains"/>
    <property type="match status" value="1"/>
</dbReference>
<evidence type="ECO:0000256" key="3">
    <source>
        <dbReference type="SAM" id="MobiDB-lite"/>
    </source>
</evidence>
<comment type="caution">
    <text evidence="4">The sequence shown here is derived from an EMBL/GenBank/DDBJ whole genome shotgun (WGS) entry which is preliminary data.</text>
</comment>
<protein>
    <submittedName>
        <fullName evidence="4">Uncharacterized protein</fullName>
    </submittedName>
</protein>
<dbReference type="AlphaFoldDB" id="A0A8S1FC72"/>
<gene>
    <name evidence="4" type="ORF">CBOVIS_LOCUS11856</name>
</gene>
<dbReference type="InterPro" id="IPR002347">
    <property type="entry name" value="SDR_fam"/>
</dbReference>
<proteinExistence type="inferred from homology"/>
<dbReference type="Pfam" id="PF00106">
    <property type="entry name" value="adh_short"/>
    <property type="match status" value="1"/>
</dbReference>
<evidence type="ECO:0000256" key="2">
    <source>
        <dbReference type="ARBA" id="ARBA00023002"/>
    </source>
</evidence>
<keyword evidence="5" id="KW-1185">Reference proteome</keyword>
<comment type="similarity">
    <text evidence="1">Belongs to the short-chain dehydrogenases/reductases (SDR) family.</text>
</comment>
<feature type="region of interest" description="Disordered" evidence="3">
    <location>
        <begin position="296"/>
        <end position="330"/>
    </location>
</feature>
<organism evidence="4 5">
    <name type="scientific">Caenorhabditis bovis</name>
    <dbReference type="NCBI Taxonomy" id="2654633"/>
    <lineage>
        <taxon>Eukaryota</taxon>
        <taxon>Metazoa</taxon>
        <taxon>Ecdysozoa</taxon>
        <taxon>Nematoda</taxon>
        <taxon>Chromadorea</taxon>
        <taxon>Rhabditida</taxon>
        <taxon>Rhabditina</taxon>
        <taxon>Rhabditomorpha</taxon>
        <taxon>Rhabditoidea</taxon>
        <taxon>Rhabditidae</taxon>
        <taxon>Peloderinae</taxon>
        <taxon>Caenorhabditis</taxon>
    </lineage>
</organism>
<sequence length="459" mass="51610">MDQLRFDGQVAAICSCDYTLCGSIATDLASRGAKIVVGGENREAVEELVEEIKDAGGEVFVCAENIGASIVLLALEKFGRIDICVSFMSHAGEDLNGETSEATFNKYFFKTLETYYGAMKSAWLTFVKNKYGRILFITDHLLFNCNLKESRNTVAKRALFDFNESLLKLTENGPIDYDIKCNILAPCFDVLKPATNATGNITRLAVCLIHRHLKESGEIFHASEKTFGKVSLFKSKDTWLQKPTAEDIAQRWADINDWSEAVEVVSSTVESIDSTPLSLHHDTNSPIAKRLRISSPSDGLLCSSSSEQKPRSRSSSSDQTSVQTGHSSVMTEYTRKLREIRKEHEANYMPPSPRPFYVPPVLIGYNIVKRGKKLITFIFDFERSPVKVYTEICPHAYDVYEITEADFLAEIKEKMNAKGITDDEMEFQCIMRMLTSRISYANDNSYDDIFKMKSKNGPH</sequence>
<dbReference type="Proteomes" id="UP000494206">
    <property type="component" value="Unassembled WGS sequence"/>
</dbReference>
<evidence type="ECO:0000256" key="1">
    <source>
        <dbReference type="ARBA" id="ARBA00006484"/>
    </source>
</evidence>
<reference evidence="4 5" key="1">
    <citation type="submission" date="2020-04" db="EMBL/GenBank/DDBJ databases">
        <authorList>
            <person name="Laetsch R D."/>
            <person name="Stevens L."/>
            <person name="Kumar S."/>
            <person name="Blaxter L. M."/>
        </authorList>
    </citation>
    <scope>NUCLEOTIDE SEQUENCE [LARGE SCALE GENOMIC DNA]</scope>
</reference>
<accession>A0A8S1FC72</accession>
<dbReference type="GO" id="GO:0016491">
    <property type="term" value="F:oxidoreductase activity"/>
    <property type="evidence" value="ECO:0007669"/>
    <property type="project" value="UniProtKB-KW"/>
</dbReference>
<dbReference type="InterPro" id="IPR036291">
    <property type="entry name" value="NAD(P)-bd_dom_sf"/>
</dbReference>
<evidence type="ECO:0000313" key="5">
    <source>
        <dbReference type="Proteomes" id="UP000494206"/>
    </source>
</evidence>
<feature type="compositionally biased region" description="Low complexity" evidence="3">
    <location>
        <begin position="296"/>
        <end position="321"/>
    </location>
</feature>
<evidence type="ECO:0000313" key="4">
    <source>
        <dbReference type="EMBL" id="CAB3410311.1"/>
    </source>
</evidence>
<name>A0A8S1FC72_9PELO</name>
<keyword evidence="2" id="KW-0560">Oxidoreductase</keyword>
<dbReference type="Gene3D" id="3.40.50.720">
    <property type="entry name" value="NAD(P)-binding Rossmann-like Domain"/>
    <property type="match status" value="2"/>
</dbReference>
<dbReference type="EMBL" id="CADEPM010000010">
    <property type="protein sequence ID" value="CAB3410311.1"/>
    <property type="molecule type" value="Genomic_DNA"/>
</dbReference>
<dbReference type="InterPro" id="IPR051687">
    <property type="entry name" value="Peroxisomal_Beta-Oxidation"/>
</dbReference>